<protein>
    <submittedName>
        <fullName evidence="3">Uncharacterized protein</fullName>
    </submittedName>
</protein>
<proteinExistence type="predicted"/>
<name>A0A8H3G030_9LECA</name>
<gene>
    <name evidence="3" type="ORF">HETSPECPRED_009127</name>
</gene>
<feature type="compositionally biased region" description="Polar residues" evidence="2">
    <location>
        <begin position="20"/>
        <end position="40"/>
    </location>
</feature>
<feature type="coiled-coil region" evidence="1">
    <location>
        <begin position="220"/>
        <end position="280"/>
    </location>
</feature>
<accession>A0A8H3G030</accession>
<dbReference type="Proteomes" id="UP000664521">
    <property type="component" value="Unassembled WGS sequence"/>
</dbReference>
<dbReference type="AlphaFoldDB" id="A0A8H3G030"/>
<dbReference type="EMBL" id="CAJPDS010000073">
    <property type="protein sequence ID" value="CAF9934173.1"/>
    <property type="molecule type" value="Genomic_DNA"/>
</dbReference>
<evidence type="ECO:0000256" key="2">
    <source>
        <dbReference type="SAM" id="MobiDB-lite"/>
    </source>
</evidence>
<sequence length="364" mass="41174">MTLKIHNHKRQPEVRGDSPPLSQQYSRTMANSHATTSQTQPFSRIITSFPVANEQTSHFARAVTSSQAAHSQVPNTEVDSLRSRASSVVSTGTRFSISTLPVEEPAQIEGLLGRLNHASAFRPRSVMSTSSYDQPAPPYESRPITETPIVPAAQHDFEPLAQNPANLEDSAQSLTISPENSLSMHYSRVVRTIDQNHSNQMRRLKEAHQEELGATRNAIDQTYRKELKAQAREVEKIREEMASLAATHEANVARLQREAIEQATDQAESHRIAMEKACNAIEDLWEARWSERMRLATDEMLQANKDFQSKHAKILDREVQEKSKAIKERDEAWTREIARRHPNLGHELDDILETLEPKSIPRTE</sequence>
<keyword evidence="4" id="KW-1185">Reference proteome</keyword>
<feature type="region of interest" description="Disordered" evidence="2">
    <location>
        <begin position="344"/>
        <end position="364"/>
    </location>
</feature>
<reference evidence="3" key="1">
    <citation type="submission" date="2021-03" db="EMBL/GenBank/DDBJ databases">
        <authorList>
            <person name="Tagirdzhanova G."/>
        </authorList>
    </citation>
    <scope>NUCLEOTIDE SEQUENCE</scope>
</reference>
<comment type="caution">
    <text evidence="3">The sequence shown here is derived from an EMBL/GenBank/DDBJ whole genome shotgun (WGS) entry which is preliminary data.</text>
</comment>
<feature type="region of interest" description="Disordered" evidence="2">
    <location>
        <begin position="1"/>
        <end position="40"/>
    </location>
</feature>
<evidence type="ECO:0000256" key="1">
    <source>
        <dbReference type="SAM" id="Coils"/>
    </source>
</evidence>
<organism evidence="3 4">
    <name type="scientific">Heterodermia speciosa</name>
    <dbReference type="NCBI Taxonomy" id="116794"/>
    <lineage>
        <taxon>Eukaryota</taxon>
        <taxon>Fungi</taxon>
        <taxon>Dikarya</taxon>
        <taxon>Ascomycota</taxon>
        <taxon>Pezizomycotina</taxon>
        <taxon>Lecanoromycetes</taxon>
        <taxon>OSLEUM clade</taxon>
        <taxon>Lecanoromycetidae</taxon>
        <taxon>Caliciales</taxon>
        <taxon>Physciaceae</taxon>
        <taxon>Heterodermia</taxon>
    </lineage>
</organism>
<evidence type="ECO:0000313" key="3">
    <source>
        <dbReference type="EMBL" id="CAF9934173.1"/>
    </source>
</evidence>
<keyword evidence="1" id="KW-0175">Coiled coil</keyword>
<evidence type="ECO:0000313" key="4">
    <source>
        <dbReference type="Proteomes" id="UP000664521"/>
    </source>
</evidence>
<dbReference type="OrthoDB" id="5393115at2759"/>